<dbReference type="Pfam" id="PF00106">
    <property type="entry name" value="adh_short"/>
    <property type="match status" value="1"/>
</dbReference>
<dbReference type="InterPro" id="IPR036291">
    <property type="entry name" value="NAD(P)-bd_dom_sf"/>
</dbReference>
<dbReference type="AlphaFoldDB" id="A0A917CWB5"/>
<dbReference type="InterPro" id="IPR052184">
    <property type="entry name" value="SDR_enzymes"/>
</dbReference>
<comment type="caution">
    <text evidence="1">The sequence shown here is derived from an EMBL/GenBank/DDBJ whole genome shotgun (WGS) entry which is preliminary data.</text>
</comment>
<sequence>MHNTLVTGGNRGIGLELVRQLKEKGHHVLAVCRTPSQQLLALDVEVIADIDVTDDNDIQRLLHQIEGREIDYLINNAGILKRNRLGDIDYDSVLQQFVVNAMGPLRVTEKLLPVLADNAKVGIVTSRMGSIEDNDSGGSYGYRMSKAAANMAAKSLAVDLKDRGISVAALHPGYVKTDMTDHQGYVDAPQAAAGLIQRMEALNLDNSGGFWHADGALLPW</sequence>
<evidence type="ECO:0000313" key="1">
    <source>
        <dbReference type="EMBL" id="GGG01294.1"/>
    </source>
</evidence>
<dbReference type="PRINTS" id="PR00081">
    <property type="entry name" value="GDHRDH"/>
</dbReference>
<proteinExistence type="predicted"/>
<keyword evidence="2" id="KW-1185">Reference proteome</keyword>
<dbReference type="InterPro" id="IPR002347">
    <property type="entry name" value="SDR_fam"/>
</dbReference>
<accession>A0A917CWB5</accession>
<dbReference type="PANTHER" id="PTHR45458">
    <property type="entry name" value="SHORT-CHAIN DEHYDROGENASE/REDUCTASE SDR"/>
    <property type="match status" value="1"/>
</dbReference>
<dbReference type="GO" id="GO:0016616">
    <property type="term" value="F:oxidoreductase activity, acting on the CH-OH group of donors, NAD or NADP as acceptor"/>
    <property type="evidence" value="ECO:0007669"/>
    <property type="project" value="TreeGrafter"/>
</dbReference>
<name>A0A917CWB5_9GAMM</name>
<evidence type="ECO:0000313" key="2">
    <source>
        <dbReference type="Proteomes" id="UP000605253"/>
    </source>
</evidence>
<organism evidence="1 2">
    <name type="scientific">Marinicella pacifica</name>
    <dbReference type="NCBI Taxonomy" id="1171543"/>
    <lineage>
        <taxon>Bacteria</taxon>
        <taxon>Pseudomonadati</taxon>
        <taxon>Pseudomonadota</taxon>
        <taxon>Gammaproteobacteria</taxon>
        <taxon>Lysobacterales</taxon>
        <taxon>Marinicellaceae</taxon>
        <taxon>Marinicella</taxon>
    </lineage>
</organism>
<dbReference type="PANTHER" id="PTHR45458:SF1">
    <property type="entry name" value="SHORT CHAIN DEHYDROGENASE"/>
    <property type="match status" value="1"/>
</dbReference>
<protein>
    <submittedName>
        <fullName evidence="1">Short-chain dehydrogenase</fullName>
    </submittedName>
</protein>
<dbReference type="Gene3D" id="3.40.50.720">
    <property type="entry name" value="NAD(P)-binding Rossmann-like Domain"/>
    <property type="match status" value="1"/>
</dbReference>
<dbReference type="EMBL" id="BMEO01000013">
    <property type="protein sequence ID" value="GGG01294.1"/>
    <property type="molecule type" value="Genomic_DNA"/>
</dbReference>
<dbReference type="SUPFAM" id="SSF51735">
    <property type="entry name" value="NAD(P)-binding Rossmann-fold domains"/>
    <property type="match status" value="1"/>
</dbReference>
<reference evidence="1" key="2">
    <citation type="submission" date="2020-09" db="EMBL/GenBank/DDBJ databases">
        <authorList>
            <person name="Sun Q."/>
            <person name="Zhou Y."/>
        </authorList>
    </citation>
    <scope>NUCLEOTIDE SEQUENCE</scope>
    <source>
        <strain evidence="1">CGMCC 1.12181</strain>
    </source>
</reference>
<dbReference type="RefSeq" id="WP_188365915.1">
    <property type="nucleotide sequence ID" value="NZ_BAABJF010000031.1"/>
</dbReference>
<dbReference type="CDD" id="cd05325">
    <property type="entry name" value="carb_red_sniffer_like_SDR_c"/>
    <property type="match status" value="1"/>
</dbReference>
<gene>
    <name evidence="1" type="primary">fabG</name>
    <name evidence="1" type="ORF">GCM10011365_23140</name>
</gene>
<reference evidence="1" key="1">
    <citation type="journal article" date="2014" name="Int. J. Syst. Evol. Microbiol.">
        <title>Complete genome sequence of Corynebacterium casei LMG S-19264T (=DSM 44701T), isolated from a smear-ripened cheese.</title>
        <authorList>
            <consortium name="US DOE Joint Genome Institute (JGI-PGF)"/>
            <person name="Walter F."/>
            <person name="Albersmeier A."/>
            <person name="Kalinowski J."/>
            <person name="Ruckert C."/>
        </authorList>
    </citation>
    <scope>NUCLEOTIDE SEQUENCE</scope>
    <source>
        <strain evidence="1">CGMCC 1.12181</strain>
    </source>
</reference>
<dbReference type="Proteomes" id="UP000605253">
    <property type="component" value="Unassembled WGS sequence"/>
</dbReference>